<evidence type="ECO:0000313" key="2">
    <source>
        <dbReference type="Proteomes" id="UP001055811"/>
    </source>
</evidence>
<organism evidence="1 2">
    <name type="scientific">Cichorium intybus</name>
    <name type="common">Chicory</name>
    <dbReference type="NCBI Taxonomy" id="13427"/>
    <lineage>
        <taxon>Eukaryota</taxon>
        <taxon>Viridiplantae</taxon>
        <taxon>Streptophyta</taxon>
        <taxon>Embryophyta</taxon>
        <taxon>Tracheophyta</taxon>
        <taxon>Spermatophyta</taxon>
        <taxon>Magnoliopsida</taxon>
        <taxon>eudicotyledons</taxon>
        <taxon>Gunneridae</taxon>
        <taxon>Pentapetalae</taxon>
        <taxon>asterids</taxon>
        <taxon>campanulids</taxon>
        <taxon>Asterales</taxon>
        <taxon>Asteraceae</taxon>
        <taxon>Cichorioideae</taxon>
        <taxon>Cichorieae</taxon>
        <taxon>Cichoriinae</taxon>
        <taxon>Cichorium</taxon>
    </lineage>
</organism>
<name>A0ACB8ZSK3_CICIN</name>
<evidence type="ECO:0000313" key="1">
    <source>
        <dbReference type="EMBL" id="KAI3700301.1"/>
    </source>
</evidence>
<proteinExistence type="predicted"/>
<keyword evidence="2" id="KW-1185">Reference proteome</keyword>
<protein>
    <submittedName>
        <fullName evidence="1">Uncharacterized protein</fullName>
    </submittedName>
</protein>
<sequence length="68" mass="7830">MVLQLVLDARLCVLMFRRQIPFTRARTSSSPSFEIKPRQRKNNKSSPHYDPQIDAAHLNTFLSLTSSL</sequence>
<gene>
    <name evidence="1" type="ORF">L2E82_44927</name>
</gene>
<reference evidence="2" key="1">
    <citation type="journal article" date="2022" name="Mol. Ecol. Resour.">
        <title>The genomes of chicory, endive, great burdock and yacon provide insights into Asteraceae palaeo-polyploidization history and plant inulin production.</title>
        <authorList>
            <person name="Fan W."/>
            <person name="Wang S."/>
            <person name="Wang H."/>
            <person name="Wang A."/>
            <person name="Jiang F."/>
            <person name="Liu H."/>
            <person name="Zhao H."/>
            <person name="Xu D."/>
            <person name="Zhang Y."/>
        </authorList>
    </citation>
    <scope>NUCLEOTIDE SEQUENCE [LARGE SCALE GENOMIC DNA]</scope>
    <source>
        <strain evidence="2">cv. Punajuju</strain>
    </source>
</reference>
<dbReference type="Proteomes" id="UP001055811">
    <property type="component" value="Linkage Group LG08"/>
</dbReference>
<reference evidence="1 2" key="2">
    <citation type="journal article" date="2022" name="Mol. Ecol. Resour.">
        <title>The genomes of chicory, endive, great burdock and yacon provide insights into Asteraceae paleo-polyploidization history and plant inulin production.</title>
        <authorList>
            <person name="Fan W."/>
            <person name="Wang S."/>
            <person name="Wang H."/>
            <person name="Wang A."/>
            <person name="Jiang F."/>
            <person name="Liu H."/>
            <person name="Zhao H."/>
            <person name="Xu D."/>
            <person name="Zhang Y."/>
        </authorList>
    </citation>
    <scope>NUCLEOTIDE SEQUENCE [LARGE SCALE GENOMIC DNA]</scope>
    <source>
        <strain evidence="2">cv. Punajuju</strain>
        <tissue evidence="1">Leaves</tissue>
    </source>
</reference>
<comment type="caution">
    <text evidence="1">The sequence shown here is derived from an EMBL/GenBank/DDBJ whole genome shotgun (WGS) entry which is preliminary data.</text>
</comment>
<dbReference type="EMBL" id="CM042016">
    <property type="protein sequence ID" value="KAI3700301.1"/>
    <property type="molecule type" value="Genomic_DNA"/>
</dbReference>
<accession>A0ACB8ZSK3</accession>